<accession>A0AAV5R751</accession>
<name>A0AAV5R751_PICKL</name>
<protein>
    <recommendedName>
        <fullName evidence="1">NodB homology domain-containing protein</fullName>
    </recommendedName>
</protein>
<dbReference type="SUPFAM" id="SSF88713">
    <property type="entry name" value="Glycoside hydrolase/deacetylase"/>
    <property type="match status" value="1"/>
</dbReference>
<keyword evidence="3" id="KW-1185">Reference proteome</keyword>
<dbReference type="PROSITE" id="PS51677">
    <property type="entry name" value="NODB"/>
    <property type="match status" value="1"/>
</dbReference>
<dbReference type="Gene3D" id="3.20.20.370">
    <property type="entry name" value="Glycoside hydrolase/deacetylase"/>
    <property type="match status" value="1"/>
</dbReference>
<dbReference type="AlphaFoldDB" id="A0AAV5R751"/>
<dbReference type="InterPro" id="IPR002509">
    <property type="entry name" value="NODB_dom"/>
</dbReference>
<evidence type="ECO:0000259" key="1">
    <source>
        <dbReference type="PROSITE" id="PS51677"/>
    </source>
</evidence>
<dbReference type="PANTHER" id="PTHR43123">
    <property type="entry name" value="POLYSACCHARIDE DEACETYLASE-RELATED"/>
    <property type="match status" value="1"/>
</dbReference>
<organism evidence="2 3">
    <name type="scientific">Pichia kluyveri</name>
    <name type="common">Yeast</name>
    <dbReference type="NCBI Taxonomy" id="36015"/>
    <lineage>
        <taxon>Eukaryota</taxon>
        <taxon>Fungi</taxon>
        <taxon>Dikarya</taxon>
        <taxon>Ascomycota</taxon>
        <taxon>Saccharomycotina</taxon>
        <taxon>Pichiomycetes</taxon>
        <taxon>Pichiales</taxon>
        <taxon>Pichiaceae</taxon>
        <taxon>Pichia</taxon>
    </lineage>
</organism>
<evidence type="ECO:0000313" key="3">
    <source>
        <dbReference type="Proteomes" id="UP001378960"/>
    </source>
</evidence>
<dbReference type="GO" id="GO:0005975">
    <property type="term" value="P:carbohydrate metabolic process"/>
    <property type="evidence" value="ECO:0007669"/>
    <property type="project" value="InterPro"/>
</dbReference>
<feature type="domain" description="NodB homology" evidence="1">
    <location>
        <begin position="81"/>
        <end position="312"/>
    </location>
</feature>
<gene>
    <name evidence="2" type="ORF">DAPK24_034320</name>
</gene>
<sequence length="338" mass="38739">MDTINYTPGPMPQYTPGRDLIGYGEKPINVEWPNGARIAVSFILNYEEGGEHNILNGDDRSEAYIWEKGGATTEVLNGRHLMSESEFEYGSRAGAWRLIRLFKEFGWPMTLYAVGTAFQKNPAFAKACVRDGHEIGNHGLRWLQWAHLSDEEQIEMIKQAILMLEEASGEAPVGAYIGRANIRTPELVKIAHEQLGKPLLWESDVYNDDIPFWRDCEHEKDLPNKEKKGLLMIPYNYVNNDYKFVASNPGPGFPGAFVYEDYLKNEFDQLYREGGRMMNIPLHTRIIGKPGRTNALRNFMKYISEKEGVWVCNRRDIAKHFQEKFPYIPGKLAVKKTD</sequence>
<dbReference type="PANTHER" id="PTHR43123:SF3">
    <property type="entry name" value="NODB HOMOLOGY DOMAIN-CONTAINING PROTEIN"/>
    <property type="match status" value="1"/>
</dbReference>
<dbReference type="GO" id="GO:0016810">
    <property type="term" value="F:hydrolase activity, acting on carbon-nitrogen (but not peptide) bonds"/>
    <property type="evidence" value="ECO:0007669"/>
    <property type="project" value="InterPro"/>
</dbReference>
<dbReference type="Pfam" id="PF01522">
    <property type="entry name" value="Polysacc_deac_1"/>
    <property type="match status" value="1"/>
</dbReference>
<reference evidence="2 3" key="1">
    <citation type="journal article" date="2023" name="Elife">
        <title>Identification of key yeast species and microbe-microbe interactions impacting larval growth of Drosophila in the wild.</title>
        <authorList>
            <person name="Mure A."/>
            <person name="Sugiura Y."/>
            <person name="Maeda R."/>
            <person name="Honda K."/>
            <person name="Sakurai N."/>
            <person name="Takahashi Y."/>
            <person name="Watada M."/>
            <person name="Katoh T."/>
            <person name="Gotoh A."/>
            <person name="Gotoh Y."/>
            <person name="Taniguchi I."/>
            <person name="Nakamura K."/>
            <person name="Hayashi T."/>
            <person name="Katayama T."/>
            <person name="Uemura T."/>
            <person name="Hattori Y."/>
        </authorList>
    </citation>
    <scope>NUCLEOTIDE SEQUENCE [LARGE SCALE GENOMIC DNA]</scope>
    <source>
        <strain evidence="2 3">PK-24</strain>
    </source>
</reference>
<comment type="caution">
    <text evidence="2">The sequence shown here is derived from an EMBL/GenBank/DDBJ whole genome shotgun (WGS) entry which is preliminary data.</text>
</comment>
<proteinExistence type="predicted"/>
<dbReference type="Proteomes" id="UP001378960">
    <property type="component" value="Unassembled WGS sequence"/>
</dbReference>
<evidence type="ECO:0000313" key="2">
    <source>
        <dbReference type="EMBL" id="GMM46857.1"/>
    </source>
</evidence>
<dbReference type="InterPro" id="IPR011330">
    <property type="entry name" value="Glyco_hydro/deAcase_b/a-brl"/>
</dbReference>
<dbReference type="EMBL" id="BTGB01000005">
    <property type="protein sequence ID" value="GMM46857.1"/>
    <property type="molecule type" value="Genomic_DNA"/>
</dbReference>